<organism evidence="3 4">
    <name type="scientific">Muraenolepis orangiensis</name>
    <name type="common">Patagonian moray cod</name>
    <dbReference type="NCBI Taxonomy" id="630683"/>
    <lineage>
        <taxon>Eukaryota</taxon>
        <taxon>Metazoa</taxon>
        <taxon>Chordata</taxon>
        <taxon>Craniata</taxon>
        <taxon>Vertebrata</taxon>
        <taxon>Euteleostomi</taxon>
        <taxon>Actinopterygii</taxon>
        <taxon>Neopterygii</taxon>
        <taxon>Teleostei</taxon>
        <taxon>Neoteleostei</taxon>
        <taxon>Acanthomorphata</taxon>
        <taxon>Zeiogadaria</taxon>
        <taxon>Gadariae</taxon>
        <taxon>Gadiformes</taxon>
        <taxon>Muraenolepidoidei</taxon>
        <taxon>Muraenolepididae</taxon>
        <taxon>Muraenolepis</taxon>
    </lineage>
</organism>
<dbReference type="PANTHER" id="PTHR23176:SF104">
    <property type="entry name" value="RHO GTPASE-ACTIVATING PROTEIN 27"/>
    <property type="match status" value="1"/>
</dbReference>
<evidence type="ECO:0000313" key="3">
    <source>
        <dbReference type="EMBL" id="KAJ3600813.1"/>
    </source>
</evidence>
<dbReference type="PROSITE" id="PS50238">
    <property type="entry name" value="RHOGAP"/>
    <property type="match status" value="1"/>
</dbReference>
<keyword evidence="4" id="KW-1185">Reference proteome</keyword>
<dbReference type="GO" id="GO:0007165">
    <property type="term" value="P:signal transduction"/>
    <property type="evidence" value="ECO:0007669"/>
    <property type="project" value="InterPro"/>
</dbReference>
<dbReference type="CDD" id="cd04403">
    <property type="entry name" value="RhoGAP_ARHGAP27_15_12_9"/>
    <property type="match status" value="1"/>
</dbReference>
<evidence type="ECO:0000256" key="1">
    <source>
        <dbReference type="ARBA" id="ARBA00022468"/>
    </source>
</evidence>
<reference evidence="3" key="1">
    <citation type="submission" date="2022-07" db="EMBL/GenBank/DDBJ databases">
        <title>Chromosome-level genome of Muraenolepis orangiensis.</title>
        <authorList>
            <person name="Kim J."/>
        </authorList>
    </citation>
    <scope>NUCLEOTIDE SEQUENCE</scope>
    <source>
        <strain evidence="3">KU_S4_2022</strain>
        <tissue evidence="3">Muscle</tissue>
    </source>
</reference>
<dbReference type="InterPro" id="IPR050729">
    <property type="entry name" value="Rho-GAP"/>
</dbReference>
<keyword evidence="1" id="KW-0343">GTPase activation</keyword>
<dbReference type="Proteomes" id="UP001148018">
    <property type="component" value="Unassembled WGS sequence"/>
</dbReference>
<accession>A0A9Q0E847</accession>
<dbReference type="SUPFAM" id="SSF48350">
    <property type="entry name" value="GTPase activation domain, GAP"/>
    <property type="match status" value="1"/>
</dbReference>
<evidence type="ECO:0000313" key="4">
    <source>
        <dbReference type="Proteomes" id="UP001148018"/>
    </source>
</evidence>
<dbReference type="SMART" id="SM00324">
    <property type="entry name" value="RhoGAP"/>
    <property type="match status" value="1"/>
</dbReference>
<protein>
    <recommendedName>
        <fullName evidence="2">Rho-GAP domain-containing protein</fullName>
    </recommendedName>
</protein>
<dbReference type="GO" id="GO:0005096">
    <property type="term" value="F:GTPase activator activity"/>
    <property type="evidence" value="ECO:0007669"/>
    <property type="project" value="UniProtKB-KW"/>
</dbReference>
<comment type="caution">
    <text evidence="3">The sequence shown here is derived from an EMBL/GenBank/DDBJ whole genome shotgun (WGS) entry which is preliminary data.</text>
</comment>
<dbReference type="GO" id="GO:0005737">
    <property type="term" value="C:cytoplasm"/>
    <property type="evidence" value="ECO:0007669"/>
    <property type="project" value="TreeGrafter"/>
</dbReference>
<dbReference type="InterPro" id="IPR000198">
    <property type="entry name" value="RhoGAP_dom"/>
</dbReference>
<dbReference type="Pfam" id="PF00620">
    <property type="entry name" value="RhoGAP"/>
    <property type="match status" value="1"/>
</dbReference>
<dbReference type="AlphaFoldDB" id="A0A9Q0E847"/>
<sequence>NVFGCHLDTLCHRENGTVPRFLDKCIRTVERRGLDVDGIYRVSGNLAVIQKLRHKADHEESLDLEDGQWEEVHVVTGALKLFLRELPEPLFPFASFDKFIAAIQETDYSQKVSFIKDLIGCLPLPNHDTMARLFRHLLKVIEHGEFNRMSVPSVSIVFGPTLLRPQIESPNFTVHMVFQTRIVELILNEFHKLFPSQ</sequence>
<feature type="domain" description="Rho-GAP" evidence="2">
    <location>
        <begin position="5"/>
        <end position="194"/>
    </location>
</feature>
<evidence type="ECO:0000259" key="2">
    <source>
        <dbReference type="PROSITE" id="PS50238"/>
    </source>
</evidence>
<proteinExistence type="predicted"/>
<name>A0A9Q0E847_9TELE</name>
<dbReference type="PANTHER" id="PTHR23176">
    <property type="entry name" value="RHO/RAC/CDC GTPASE-ACTIVATING PROTEIN"/>
    <property type="match status" value="1"/>
</dbReference>
<dbReference type="Gene3D" id="1.10.555.10">
    <property type="entry name" value="Rho GTPase activation protein"/>
    <property type="match status" value="1"/>
</dbReference>
<dbReference type="EMBL" id="JANIIK010000047">
    <property type="protein sequence ID" value="KAJ3600813.1"/>
    <property type="molecule type" value="Genomic_DNA"/>
</dbReference>
<dbReference type="FunFam" id="1.10.555.10:FF:000003">
    <property type="entry name" value="Putative rho GTPase-activating protein 12"/>
    <property type="match status" value="1"/>
</dbReference>
<feature type="non-terminal residue" evidence="3">
    <location>
        <position position="1"/>
    </location>
</feature>
<dbReference type="InterPro" id="IPR008936">
    <property type="entry name" value="Rho_GTPase_activation_prot"/>
</dbReference>
<dbReference type="OrthoDB" id="79452at2759"/>
<gene>
    <name evidence="3" type="ORF">NHX12_031788</name>
</gene>